<gene>
    <name evidence="6" type="ORF">QYE77_04350</name>
</gene>
<dbReference type="RefSeq" id="WP_315624144.1">
    <property type="nucleotide sequence ID" value="NZ_JAUHMF010000001.1"/>
</dbReference>
<keyword evidence="6" id="KW-0547">Nucleotide-binding</keyword>
<dbReference type="PANTHER" id="PTHR43065:SF29">
    <property type="entry name" value="SENSOR PROTEIN KINASE FLES"/>
    <property type="match status" value="1"/>
</dbReference>
<evidence type="ECO:0000313" key="7">
    <source>
        <dbReference type="Proteomes" id="UP001254165"/>
    </source>
</evidence>
<dbReference type="Pfam" id="PF02518">
    <property type="entry name" value="HATPase_c"/>
    <property type="match status" value="1"/>
</dbReference>
<keyword evidence="6" id="KW-0067">ATP-binding</keyword>
<dbReference type="InterPro" id="IPR005467">
    <property type="entry name" value="His_kinase_dom"/>
</dbReference>
<dbReference type="InterPro" id="IPR004358">
    <property type="entry name" value="Sig_transdc_His_kin-like_C"/>
</dbReference>
<reference evidence="6 7" key="1">
    <citation type="submission" date="2023-07" db="EMBL/GenBank/DDBJ databases">
        <title>Novel species of Thermanaerothrix with wide hydrolytic capabilities.</title>
        <authorList>
            <person name="Zayulina K.S."/>
            <person name="Podosokorskaya O.A."/>
            <person name="Elcheninov A.G."/>
        </authorList>
    </citation>
    <scope>NUCLEOTIDE SEQUENCE [LARGE SCALE GENOMIC DNA]</scope>
    <source>
        <strain evidence="6 7">4228-RoL</strain>
    </source>
</reference>
<keyword evidence="3" id="KW-0418">Kinase</keyword>
<dbReference type="SUPFAM" id="SSF55874">
    <property type="entry name" value="ATPase domain of HSP90 chaperone/DNA topoisomerase II/histidine kinase"/>
    <property type="match status" value="1"/>
</dbReference>
<dbReference type="SMART" id="SM00387">
    <property type="entry name" value="HATPase_c"/>
    <property type="match status" value="1"/>
</dbReference>
<evidence type="ECO:0000256" key="1">
    <source>
        <dbReference type="ARBA" id="ARBA00000085"/>
    </source>
</evidence>
<dbReference type="PRINTS" id="PR00344">
    <property type="entry name" value="BCTRLSENSOR"/>
</dbReference>
<name>A0ABU3NKW0_9CHLR</name>
<dbReference type="InterPro" id="IPR003594">
    <property type="entry name" value="HATPase_dom"/>
</dbReference>
<evidence type="ECO:0000256" key="3">
    <source>
        <dbReference type="ARBA" id="ARBA00022777"/>
    </source>
</evidence>
<dbReference type="PROSITE" id="PS50109">
    <property type="entry name" value="HIS_KIN"/>
    <property type="match status" value="1"/>
</dbReference>
<protein>
    <recommendedName>
        <fullName evidence="2">histidine kinase</fullName>
        <ecNumber evidence="2">2.7.13.3</ecNumber>
    </recommendedName>
</protein>
<keyword evidence="7" id="KW-1185">Reference proteome</keyword>
<dbReference type="EMBL" id="JAUHMF010000001">
    <property type="protein sequence ID" value="MDT8897488.1"/>
    <property type="molecule type" value="Genomic_DNA"/>
</dbReference>
<feature type="domain" description="Histidine kinase" evidence="5">
    <location>
        <begin position="1"/>
        <end position="106"/>
    </location>
</feature>
<evidence type="ECO:0000256" key="2">
    <source>
        <dbReference type="ARBA" id="ARBA00012438"/>
    </source>
</evidence>
<keyword evidence="4" id="KW-0902">Two-component regulatory system</keyword>
<accession>A0ABU3NKW0</accession>
<evidence type="ECO:0000313" key="6">
    <source>
        <dbReference type="EMBL" id="MDT8897488.1"/>
    </source>
</evidence>
<keyword evidence="3" id="KW-0808">Transferase</keyword>
<comment type="caution">
    <text evidence="6">The sequence shown here is derived from an EMBL/GenBank/DDBJ whole genome shotgun (WGS) entry which is preliminary data.</text>
</comment>
<proteinExistence type="predicted"/>
<evidence type="ECO:0000259" key="5">
    <source>
        <dbReference type="PROSITE" id="PS50109"/>
    </source>
</evidence>
<comment type="catalytic activity">
    <reaction evidence="1">
        <text>ATP + protein L-histidine = ADP + protein N-phospho-L-histidine.</text>
        <dbReference type="EC" id="2.7.13.3"/>
    </reaction>
</comment>
<dbReference type="GO" id="GO:0005524">
    <property type="term" value="F:ATP binding"/>
    <property type="evidence" value="ECO:0007669"/>
    <property type="project" value="UniProtKB-KW"/>
</dbReference>
<sequence>MKELALHLLDIAENSLAAGASHITIKVIEDTQNDRLTMEVCDDGKGMDAEMVARVVDPFVTSRTTRKVGLGIPLLKAAAEACNGYLTIESEVGKGTCVRVVFQRSHIDRMPLGDLAGTFLTLLVGNPHVNWTFIYQVDERVYTFESPPVLEVLQGIPLTEPAVLSYLHHELEEGIRQVQKPVTLEKASQGV</sequence>
<dbReference type="InterPro" id="IPR036890">
    <property type="entry name" value="HATPase_C_sf"/>
</dbReference>
<evidence type="ECO:0000256" key="4">
    <source>
        <dbReference type="ARBA" id="ARBA00023012"/>
    </source>
</evidence>
<dbReference type="Gene3D" id="3.30.565.10">
    <property type="entry name" value="Histidine kinase-like ATPase, C-terminal domain"/>
    <property type="match status" value="1"/>
</dbReference>
<dbReference type="EC" id="2.7.13.3" evidence="2"/>
<dbReference type="PANTHER" id="PTHR43065">
    <property type="entry name" value="SENSOR HISTIDINE KINASE"/>
    <property type="match status" value="1"/>
</dbReference>
<organism evidence="6 7">
    <name type="scientific">Thermanaerothrix solaris</name>
    <dbReference type="NCBI Taxonomy" id="3058434"/>
    <lineage>
        <taxon>Bacteria</taxon>
        <taxon>Bacillati</taxon>
        <taxon>Chloroflexota</taxon>
        <taxon>Anaerolineae</taxon>
        <taxon>Anaerolineales</taxon>
        <taxon>Anaerolineaceae</taxon>
        <taxon>Thermanaerothrix</taxon>
    </lineage>
</organism>
<dbReference type="Proteomes" id="UP001254165">
    <property type="component" value="Unassembled WGS sequence"/>
</dbReference>